<dbReference type="InterPro" id="IPR012885">
    <property type="entry name" value="F-box_Sdz-33"/>
</dbReference>
<dbReference type="PANTHER" id="PTHR22899">
    <property type="entry name" value="CYCLIN-RELATED F-BOX FAMILY"/>
    <property type="match status" value="1"/>
</dbReference>
<protein>
    <recommendedName>
        <fullName evidence="1">F-box domain-containing protein</fullName>
    </recommendedName>
</protein>
<dbReference type="PROSITE" id="PS50181">
    <property type="entry name" value="FBOX"/>
    <property type="match status" value="1"/>
</dbReference>
<name>G0N0I0_CAEBE</name>
<reference evidence="3" key="1">
    <citation type="submission" date="2011-07" db="EMBL/GenBank/DDBJ databases">
        <authorList>
            <consortium name="Caenorhabditis brenneri Sequencing and Analysis Consortium"/>
            <person name="Wilson R.K."/>
        </authorList>
    </citation>
    <scope>NUCLEOTIDE SEQUENCE [LARGE SCALE GENOMIC DNA]</scope>
    <source>
        <strain evidence="3">PB2801</strain>
    </source>
</reference>
<dbReference type="InterPro" id="IPR053222">
    <property type="entry name" value="Zygotic_Embryogenesis-Asso"/>
</dbReference>
<keyword evidence="3" id="KW-1185">Reference proteome</keyword>
<accession>G0N0I0</accession>
<evidence type="ECO:0000313" key="2">
    <source>
        <dbReference type="EMBL" id="EGT48854.1"/>
    </source>
</evidence>
<proteinExistence type="predicted"/>
<evidence type="ECO:0000313" key="3">
    <source>
        <dbReference type="Proteomes" id="UP000008068"/>
    </source>
</evidence>
<gene>
    <name evidence="2" type="ORF">CAEBREN_00345</name>
</gene>
<organism evidence="3">
    <name type="scientific">Caenorhabditis brenneri</name>
    <name type="common">Nematode worm</name>
    <dbReference type="NCBI Taxonomy" id="135651"/>
    <lineage>
        <taxon>Eukaryota</taxon>
        <taxon>Metazoa</taxon>
        <taxon>Ecdysozoa</taxon>
        <taxon>Nematoda</taxon>
        <taxon>Chromadorea</taxon>
        <taxon>Rhabditida</taxon>
        <taxon>Rhabditina</taxon>
        <taxon>Rhabditomorpha</taxon>
        <taxon>Rhabditoidea</taxon>
        <taxon>Rhabditidae</taxon>
        <taxon>Peloderinae</taxon>
        <taxon>Caenorhabditis</taxon>
    </lineage>
</organism>
<dbReference type="PANTHER" id="PTHR22899:SF0">
    <property type="entry name" value="F-BOX ASSOCIATED DOMAIN-CONTAINING PROTEIN-RELATED"/>
    <property type="match status" value="1"/>
</dbReference>
<dbReference type="InterPro" id="IPR001810">
    <property type="entry name" value="F-box_dom"/>
</dbReference>
<evidence type="ECO:0000259" key="1">
    <source>
        <dbReference type="PROSITE" id="PS50181"/>
    </source>
</evidence>
<feature type="domain" description="F-box" evidence="1">
    <location>
        <begin position="6"/>
        <end position="55"/>
    </location>
</feature>
<dbReference type="OrthoDB" id="10674835at2759"/>
<dbReference type="eggNOG" id="ENOG502TJV4">
    <property type="taxonomic scope" value="Eukaryota"/>
</dbReference>
<dbReference type="HOGENOM" id="CLU_028840_1_1_1"/>
<dbReference type="Pfam" id="PF07735">
    <property type="entry name" value="FBA_2"/>
    <property type="match status" value="2"/>
</dbReference>
<dbReference type="AlphaFoldDB" id="G0N0I0"/>
<sequence>MAAGSKFLLLHLPDKEILRTIRFMGIYQKVSFSLISKRCKRLIQSLQVKAAFISVSINNDIRMFVALPGFNLQIYFENSTMRNEGQKKILGAPLYVSFHFTHRLERIGFKYSDWLDHFQTIFHCPSIDNIQFYYGSSEYDLDEIREVFGAIKKLYARDTGCYANNLRLFQKFSTIEKLNFNPNMFEGSKIPLSILQQNYDFLDIESYNNNATEMTLNELLVINSNRITIAKVRIPPQDLNKFIKLWIKGSSSRMEYLNIFRTDGFQYDRAVVMKGIKHSTEQIVELDVRRVSMNICRMDGTCATILFAVGWVQMLVFGFSLLSKECRKLAASLKIKSYTSIWIDNKITVVVRTRRREMLLDFYTEPNMYWGAGGKKKLTAPQSVLVHFIGKPIGNEKWAKNDFEMSDWLEHIYTVFNCFQLGSIKFGRGSHEFDIDDVKETFRIKDELLVAHTGCFEYNQMIFQRFQHVEQLCIENNMFRDSRIAQNVLVRNLTAINAGYHTEEPIVMTLNDLLANNIKTLLIKSVRISPKVLNKFIKLWMQGANPHMEYMELCYMDRSGVSLQSAVMKGIKHNVVIRPRSMIPFFKADGLDDITRVFGRIDIYRNDGIRATLDAGWDIFTMAVWFDHCVV</sequence>
<dbReference type="FunCoup" id="G0N0I0">
    <property type="interactions" value="1062"/>
</dbReference>
<dbReference type="Proteomes" id="UP000008068">
    <property type="component" value="Unassembled WGS sequence"/>
</dbReference>
<dbReference type="EMBL" id="GL379824">
    <property type="protein sequence ID" value="EGT48854.1"/>
    <property type="molecule type" value="Genomic_DNA"/>
</dbReference>
<dbReference type="InParanoid" id="G0N0I0"/>
<dbReference type="OMA" id="RMEYLNI"/>
<dbReference type="Pfam" id="PF00646">
    <property type="entry name" value="F-box"/>
    <property type="match status" value="1"/>
</dbReference>